<feature type="region of interest" description="Disordered" evidence="1">
    <location>
        <begin position="96"/>
        <end position="116"/>
    </location>
</feature>
<protein>
    <recommendedName>
        <fullName evidence="4">Secreted protein</fullName>
    </recommendedName>
</protein>
<evidence type="ECO:0000313" key="3">
    <source>
        <dbReference type="Proteomes" id="UP001259803"/>
    </source>
</evidence>
<dbReference type="Proteomes" id="UP001259803">
    <property type="component" value="Unassembled WGS sequence"/>
</dbReference>
<proteinExistence type="predicted"/>
<dbReference type="EMBL" id="JAVRHS010000004">
    <property type="protein sequence ID" value="MDT0575893.1"/>
    <property type="molecule type" value="Genomic_DNA"/>
</dbReference>
<evidence type="ECO:0000313" key="2">
    <source>
        <dbReference type="EMBL" id="MDT0575893.1"/>
    </source>
</evidence>
<name>A0ABU2ZH18_9SPHN</name>
<keyword evidence="3" id="KW-1185">Reference proteome</keyword>
<dbReference type="InterPro" id="IPR011057">
    <property type="entry name" value="Mss4-like_sf"/>
</dbReference>
<dbReference type="SUPFAM" id="SSF51316">
    <property type="entry name" value="Mss4-like"/>
    <property type="match status" value="1"/>
</dbReference>
<gene>
    <name evidence="2" type="ORF">RM533_06815</name>
</gene>
<reference evidence="2 3" key="1">
    <citation type="submission" date="2023-09" db="EMBL/GenBank/DDBJ databases">
        <authorList>
            <person name="Rey-Velasco X."/>
        </authorList>
    </citation>
    <scope>NUCLEOTIDE SEQUENCE [LARGE SCALE GENOMIC DNA]</scope>
    <source>
        <strain evidence="2 3">F390</strain>
    </source>
</reference>
<sequence>MPLRQDQLRRNLAAAAAAAAAAARAVPVIASVGQERPSQPASRFQAGDLQLSGTPLACQSSEHGRRQFRGACGTGLFYRHAEFLARTVDVQSGTWDDASAHAPLRPHDEEGPGCMG</sequence>
<comment type="caution">
    <text evidence="2">The sequence shown here is derived from an EMBL/GenBank/DDBJ whole genome shotgun (WGS) entry which is preliminary data.</text>
</comment>
<dbReference type="RefSeq" id="WP_311340475.1">
    <property type="nucleotide sequence ID" value="NZ_JAVRHS010000004.1"/>
</dbReference>
<accession>A0ABU2ZH18</accession>
<evidence type="ECO:0000256" key="1">
    <source>
        <dbReference type="SAM" id="MobiDB-lite"/>
    </source>
</evidence>
<evidence type="ECO:0008006" key="4">
    <source>
        <dbReference type="Google" id="ProtNLM"/>
    </source>
</evidence>
<organism evidence="2 3">
    <name type="scientific">Croceicoccus esteveae</name>
    <dbReference type="NCBI Taxonomy" id="3075597"/>
    <lineage>
        <taxon>Bacteria</taxon>
        <taxon>Pseudomonadati</taxon>
        <taxon>Pseudomonadota</taxon>
        <taxon>Alphaproteobacteria</taxon>
        <taxon>Sphingomonadales</taxon>
        <taxon>Erythrobacteraceae</taxon>
        <taxon>Croceicoccus</taxon>
    </lineage>
</organism>